<dbReference type="EMBL" id="QPJK01000003">
    <property type="protein sequence ID" value="RCW72555.1"/>
    <property type="molecule type" value="Genomic_DNA"/>
</dbReference>
<evidence type="ECO:0000313" key="1">
    <source>
        <dbReference type="EMBL" id="RCW72555.1"/>
    </source>
</evidence>
<sequence length="87" mass="9628">MNEQLSFPDLQQPAAFARCVARSCSAGVLSAEIEGQEQAVRALAARMQDGPLRARFGPQSIKLLRFTVLDQGTPSRLVFLADYRRHP</sequence>
<gene>
    <name evidence="1" type="ORF">DES41_103161</name>
</gene>
<accession>A0A368XXF4</accession>
<proteinExistence type="predicted"/>
<comment type="caution">
    <text evidence="1">The sequence shown here is derived from an EMBL/GenBank/DDBJ whole genome shotgun (WGS) entry which is preliminary data.</text>
</comment>
<name>A0A368XXF4_9BURK</name>
<organism evidence="1 2">
    <name type="scientific">Pseudorhodoferax soli</name>
    <dbReference type="NCBI Taxonomy" id="545864"/>
    <lineage>
        <taxon>Bacteria</taxon>
        <taxon>Pseudomonadati</taxon>
        <taxon>Pseudomonadota</taxon>
        <taxon>Betaproteobacteria</taxon>
        <taxon>Burkholderiales</taxon>
        <taxon>Comamonadaceae</taxon>
    </lineage>
</organism>
<dbReference type="Proteomes" id="UP000252884">
    <property type="component" value="Unassembled WGS sequence"/>
</dbReference>
<keyword evidence="2" id="KW-1185">Reference proteome</keyword>
<reference evidence="1 2" key="1">
    <citation type="submission" date="2018-07" db="EMBL/GenBank/DDBJ databases">
        <title>Genomic Encyclopedia of Type Strains, Phase IV (KMG-IV): sequencing the most valuable type-strain genomes for metagenomic binning, comparative biology and taxonomic classification.</title>
        <authorList>
            <person name="Goeker M."/>
        </authorList>
    </citation>
    <scope>NUCLEOTIDE SEQUENCE [LARGE SCALE GENOMIC DNA]</scope>
    <source>
        <strain evidence="1 2">DSM 21634</strain>
    </source>
</reference>
<dbReference type="AlphaFoldDB" id="A0A368XXF4"/>
<evidence type="ECO:0000313" key="2">
    <source>
        <dbReference type="Proteomes" id="UP000252884"/>
    </source>
</evidence>
<protein>
    <submittedName>
        <fullName evidence="1">Uncharacterized protein</fullName>
    </submittedName>
</protein>